<dbReference type="Proteomes" id="UP000823775">
    <property type="component" value="Unassembled WGS sequence"/>
</dbReference>
<comment type="caution">
    <text evidence="2">The sequence shown here is derived from an EMBL/GenBank/DDBJ whole genome shotgun (WGS) entry which is preliminary data.</text>
</comment>
<name>A0ABS8RU98_DATST</name>
<proteinExistence type="predicted"/>
<protein>
    <submittedName>
        <fullName evidence="2">Uncharacterized protein</fullName>
    </submittedName>
</protein>
<evidence type="ECO:0000256" key="1">
    <source>
        <dbReference type="SAM" id="MobiDB-lite"/>
    </source>
</evidence>
<reference evidence="2 3" key="1">
    <citation type="journal article" date="2021" name="BMC Genomics">
        <title>Datura genome reveals duplications of psychoactive alkaloid biosynthetic genes and high mutation rate following tissue culture.</title>
        <authorList>
            <person name="Rajewski A."/>
            <person name="Carter-House D."/>
            <person name="Stajich J."/>
            <person name="Litt A."/>
        </authorList>
    </citation>
    <scope>NUCLEOTIDE SEQUENCE [LARGE SCALE GENOMIC DNA]</scope>
    <source>
        <strain evidence="2">AR-01</strain>
    </source>
</reference>
<feature type="region of interest" description="Disordered" evidence="1">
    <location>
        <begin position="75"/>
        <end position="115"/>
    </location>
</feature>
<organism evidence="2 3">
    <name type="scientific">Datura stramonium</name>
    <name type="common">Jimsonweed</name>
    <name type="synonym">Common thornapple</name>
    <dbReference type="NCBI Taxonomy" id="4076"/>
    <lineage>
        <taxon>Eukaryota</taxon>
        <taxon>Viridiplantae</taxon>
        <taxon>Streptophyta</taxon>
        <taxon>Embryophyta</taxon>
        <taxon>Tracheophyta</taxon>
        <taxon>Spermatophyta</taxon>
        <taxon>Magnoliopsida</taxon>
        <taxon>eudicotyledons</taxon>
        <taxon>Gunneridae</taxon>
        <taxon>Pentapetalae</taxon>
        <taxon>asterids</taxon>
        <taxon>lamiids</taxon>
        <taxon>Solanales</taxon>
        <taxon>Solanaceae</taxon>
        <taxon>Solanoideae</taxon>
        <taxon>Datureae</taxon>
        <taxon>Datura</taxon>
    </lineage>
</organism>
<keyword evidence="3" id="KW-1185">Reference proteome</keyword>
<evidence type="ECO:0000313" key="3">
    <source>
        <dbReference type="Proteomes" id="UP000823775"/>
    </source>
</evidence>
<dbReference type="EMBL" id="JACEIK010000107">
    <property type="protein sequence ID" value="MCD7449816.1"/>
    <property type="molecule type" value="Genomic_DNA"/>
</dbReference>
<evidence type="ECO:0000313" key="2">
    <source>
        <dbReference type="EMBL" id="MCD7449816.1"/>
    </source>
</evidence>
<gene>
    <name evidence="2" type="ORF">HAX54_001732</name>
</gene>
<accession>A0ABS8RU98</accession>
<feature type="compositionally biased region" description="Pro residues" evidence="1">
    <location>
        <begin position="88"/>
        <end position="98"/>
    </location>
</feature>
<sequence length="148" mass="16331">MAEIDANCITGKEEVRFCNRRYNKDSFQDEHHEHWESCNAFFLCSSTIPNFQFPNFQIPILSGLCAAASALAQSPLSPSLPRREPAAAPLPQPSPLSPSLPRHDDADGASLLTSRQSPLPLYQSVVTSSHHYHSVTQLPSPVARQPVR</sequence>